<gene>
    <name evidence="1" type="ORF">MD535_21945</name>
</gene>
<accession>A0A9X3CSJ5</accession>
<sequence length="314" mass="34812">MLNSKGGYILGMEVVTPTGMNLDIATEVARSDLGRFGHQVAEDGLERFSYAKVEFTKHQNVEEKLQEMLGYVVESLVRQLPRVLNPIPLLIALPKGIEAVHVREWIIGSALNEYISHVETIQVEGPRVVTHALKAMEKYDALMCVSADSLVSQMASLTEKKAVMSNLNPWGLIPSEGAAGIVLCRKNLIDTLKLTPKAQLGYVEVDDNPADRRGIYRLVQKASRVMDCFGEVYSDMTNLRAHTEDYGFALGSRAEYFTNPNQPKLINELWGTMGCCSSLALIAFTIREHHFKQPASLLIFGENKAKAFVQLISG</sequence>
<dbReference type="EMBL" id="JAKRRY010000043">
    <property type="protein sequence ID" value="MCW8348655.1"/>
    <property type="molecule type" value="Genomic_DNA"/>
</dbReference>
<comment type="caution">
    <text evidence="1">The sequence shown here is derived from an EMBL/GenBank/DDBJ whole genome shotgun (WGS) entry which is preliminary data.</text>
</comment>
<dbReference type="AlphaFoldDB" id="A0A9X3CSJ5"/>
<keyword evidence="2" id="KW-1185">Reference proteome</keyword>
<evidence type="ECO:0000313" key="2">
    <source>
        <dbReference type="Proteomes" id="UP001155587"/>
    </source>
</evidence>
<name>A0A9X3CSJ5_9VIBR</name>
<protein>
    <submittedName>
        <fullName evidence="1">Uncharacterized protein</fullName>
    </submittedName>
</protein>
<organism evidence="1 2">
    <name type="scientific">Vibrio qingdaonensis</name>
    <dbReference type="NCBI Taxonomy" id="2829491"/>
    <lineage>
        <taxon>Bacteria</taxon>
        <taxon>Pseudomonadati</taxon>
        <taxon>Pseudomonadota</taxon>
        <taxon>Gammaproteobacteria</taxon>
        <taxon>Vibrionales</taxon>
        <taxon>Vibrionaceae</taxon>
        <taxon>Vibrio</taxon>
    </lineage>
</organism>
<proteinExistence type="predicted"/>
<evidence type="ECO:0000313" key="1">
    <source>
        <dbReference type="EMBL" id="MCW8348655.1"/>
    </source>
</evidence>
<reference evidence="1" key="1">
    <citation type="submission" date="2022-02" db="EMBL/GenBank/DDBJ databases">
        <title>Vibrio sp. nov, a new bacterium isolated from seawater.</title>
        <authorList>
            <person name="Yuan Y."/>
        </authorList>
    </citation>
    <scope>NUCLEOTIDE SEQUENCE</scope>
    <source>
        <strain evidence="1">ZSDZ65</strain>
    </source>
</reference>
<dbReference type="RefSeq" id="WP_265677221.1">
    <property type="nucleotide sequence ID" value="NZ_JAKRRY010000043.1"/>
</dbReference>
<dbReference type="Proteomes" id="UP001155587">
    <property type="component" value="Unassembled WGS sequence"/>
</dbReference>